<feature type="domain" description="HTH araC/xylS-type" evidence="4">
    <location>
        <begin position="237"/>
        <end position="335"/>
    </location>
</feature>
<dbReference type="Proteomes" id="UP001501600">
    <property type="component" value="Unassembled WGS sequence"/>
</dbReference>
<dbReference type="InterPro" id="IPR009057">
    <property type="entry name" value="Homeodomain-like_sf"/>
</dbReference>
<comment type="caution">
    <text evidence="5">The sequence shown here is derived from an EMBL/GenBank/DDBJ whole genome shotgun (WGS) entry which is preliminary data.</text>
</comment>
<sequence length="359" mass="39955">MNTETLLVRSAILGGFDELVRELGGDPKPMYRSVGLTPALIANPDHMVPCATVAALLNIASQELESRDFGLRLGARRKVFQLGLLWPLVSHCQTLEQALQTATRHLRLHNRGVLWQLDVEGAHAVLTRSDRLPSDVPIFQWAVYSTCAMLAGIKALCGKSWRPSAVGFIHPAPADSQAYDRFFGVKVEFNCEFNRIYFPAADLAGDLAQRDGSLFGQLNRQILAMEDEYERQEDFRSRVKLLIEQRIHRADCNKAGLAEVLSMHPKALQRELSRQGATFRELKAEVRLDMAERYLQDSELPLTTVADILGFSELSSFSHAFKTRHRLSPAEWRKRAKAQMAGTLLSAPASGGCVTAGQD</sequence>
<organism evidence="5 6">
    <name type="scientific">Ferrimonas gelatinilytica</name>
    <dbReference type="NCBI Taxonomy" id="1255257"/>
    <lineage>
        <taxon>Bacteria</taxon>
        <taxon>Pseudomonadati</taxon>
        <taxon>Pseudomonadota</taxon>
        <taxon>Gammaproteobacteria</taxon>
        <taxon>Alteromonadales</taxon>
        <taxon>Ferrimonadaceae</taxon>
        <taxon>Ferrimonas</taxon>
    </lineage>
</organism>
<evidence type="ECO:0000259" key="4">
    <source>
        <dbReference type="PROSITE" id="PS01124"/>
    </source>
</evidence>
<dbReference type="PROSITE" id="PS00041">
    <property type="entry name" value="HTH_ARAC_FAMILY_1"/>
    <property type="match status" value="1"/>
</dbReference>
<dbReference type="InterPro" id="IPR018062">
    <property type="entry name" value="HTH_AraC-typ_CS"/>
</dbReference>
<dbReference type="PANTHER" id="PTHR47894">
    <property type="entry name" value="HTH-TYPE TRANSCRIPTIONAL REGULATOR GADX"/>
    <property type="match status" value="1"/>
</dbReference>
<dbReference type="PROSITE" id="PS01124">
    <property type="entry name" value="HTH_ARAC_FAMILY_2"/>
    <property type="match status" value="1"/>
</dbReference>
<dbReference type="RefSeq" id="WP_345316899.1">
    <property type="nucleotide sequence ID" value="NZ_BAABLF010000013.1"/>
</dbReference>
<evidence type="ECO:0000256" key="3">
    <source>
        <dbReference type="ARBA" id="ARBA00023163"/>
    </source>
</evidence>
<evidence type="ECO:0000256" key="1">
    <source>
        <dbReference type="ARBA" id="ARBA00023015"/>
    </source>
</evidence>
<dbReference type="Gene3D" id="1.10.10.60">
    <property type="entry name" value="Homeodomain-like"/>
    <property type="match status" value="1"/>
</dbReference>
<evidence type="ECO:0000313" key="6">
    <source>
        <dbReference type="Proteomes" id="UP001501600"/>
    </source>
</evidence>
<proteinExistence type="predicted"/>
<keyword evidence="3" id="KW-0804">Transcription</keyword>
<reference evidence="6" key="1">
    <citation type="journal article" date="2019" name="Int. J. Syst. Evol. Microbiol.">
        <title>The Global Catalogue of Microorganisms (GCM) 10K type strain sequencing project: providing services to taxonomists for standard genome sequencing and annotation.</title>
        <authorList>
            <consortium name="The Broad Institute Genomics Platform"/>
            <consortium name="The Broad Institute Genome Sequencing Center for Infectious Disease"/>
            <person name="Wu L."/>
            <person name="Ma J."/>
        </authorList>
    </citation>
    <scope>NUCLEOTIDE SEQUENCE [LARGE SCALE GENOMIC DNA]</scope>
    <source>
        <strain evidence="6">JCM 18720</strain>
    </source>
</reference>
<dbReference type="EMBL" id="BAABLF010000013">
    <property type="protein sequence ID" value="GAA5191907.1"/>
    <property type="molecule type" value="Genomic_DNA"/>
</dbReference>
<name>A0ABP9S6A8_9GAMM</name>
<dbReference type="SUPFAM" id="SSF46689">
    <property type="entry name" value="Homeodomain-like"/>
    <property type="match status" value="1"/>
</dbReference>
<dbReference type="InterPro" id="IPR018060">
    <property type="entry name" value="HTH_AraC"/>
</dbReference>
<evidence type="ECO:0000313" key="5">
    <source>
        <dbReference type="EMBL" id="GAA5191907.1"/>
    </source>
</evidence>
<gene>
    <name evidence="5" type="ORF">GCM10025772_19810</name>
</gene>
<keyword evidence="2" id="KW-0238">DNA-binding</keyword>
<dbReference type="PANTHER" id="PTHR47894:SF4">
    <property type="entry name" value="HTH-TYPE TRANSCRIPTIONAL REGULATOR GADX"/>
    <property type="match status" value="1"/>
</dbReference>
<evidence type="ECO:0000256" key="2">
    <source>
        <dbReference type="ARBA" id="ARBA00023125"/>
    </source>
</evidence>
<dbReference type="SMART" id="SM00342">
    <property type="entry name" value="HTH_ARAC"/>
    <property type="match status" value="1"/>
</dbReference>
<dbReference type="InterPro" id="IPR032687">
    <property type="entry name" value="AraC-type_N"/>
</dbReference>
<accession>A0ABP9S6A8</accession>
<keyword evidence="1" id="KW-0805">Transcription regulation</keyword>
<dbReference type="Pfam" id="PF12833">
    <property type="entry name" value="HTH_18"/>
    <property type="match status" value="1"/>
</dbReference>
<keyword evidence="6" id="KW-1185">Reference proteome</keyword>
<protein>
    <submittedName>
        <fullName evidence="5">AraC family transcriptional regulator</fullName>
    </submittedName>
</protein>
<dbReference type="Pfam" id="PF12625">
    <property type="entry name" value="Arabinose_bd"/>
    <property type="match status" value="1"/>
</dbReference>